<feature type="domain" description="Radical SAM core" evidence="7">
    <location>
        <begin position="11"/>
        <end position="222"/>
    </location>
</feature>
<dbReference type="Gene3D" id="3.20.20.70">
    <property type="entry name" value="Aldolase class I"/>
    <property type="match status" value="1"/>
</dbReference>
<dbReference type="InterPro" id="IPR007197">
    <property type="entry name" value="rSAM"/>
</dbReference>
<dbReference type="PIRSF" id="PIRSF037420">
    <property type="entry name" value="PQQ_syn_pqqE"/>
    <property type="match status" value="1"/>
</dbReference>
<dbReference type="SFLD" id="SFLDG01386">
    <property type="entry name" value="main_SPASM_domain-containing"/>
    <property type="match status" value="1"/>
</dbReference>
<dbReference type="InterPro" id="IPR023885">
    <property type="entry name" value="4Fe4S-binding_SPASM_dom"/>
</dbReference>
<dbReference type="SFLD" id="SFLDG01067">
    <property type="entry name" value="SPASM/twitch_domain_containing"/>
    <property type="match status" value="1"/>
</dbReference>
<evidence type="ECO:0000256" key="5">
    <source>
        <dbReference type="ARBA" id="ARBA00023004"/>
    </source>
</evidence>
<dbReference type="NCBIfam" id="TIGR04085">
    <property type="entry name" value="rSAM_more_4Fe4S"/>
    <property type="match status" value="1"/>
</dbReference>
<keyword evidence="5" id="KW-0408">Iron</keyword>
<dbReference type="PANTHER" id="PTHR11228">
    <property type="entry name" value="RADICAL SAM DOMAIN PROTEIN"/>
    <property type="match status" value="1"/>
</dbReference>
<dbReference type="AlphaFoldDB" id="A0A0F9J5P5"/>
<evidence type="ECO:0000259" key="7">
    <source>
        <dbReference type="PROSITE" id="PS51918"/>
    </source>
</evidence>
<proteinExistence type="predicted"/>
<keyword evidence="2" id="KW-0004">4Fe-4S</keyword>
<dbReference type="GO" id="GO:0046872">
    <property type="term" value="F:metal ion binding"/>
    <property type="evidence" value="ECO:0007669"/>
    <property type="project" value="UniProtKB-KW"/>
</dbReference>
<evidence type="ECO:0000256" key="1">
    <source>
        <dbReference type="ARBA" id="ARBA00001966"/>
    </source>
</evidence>
<dbReference type="GO" id="GO:0051539">
    <property type="term" value="F:4 iron, 4 sulfur cluster binding"/>
    <property type="evidence" value="ECO:0007669"/>
    <property type="project" value="UniProtKB-KW"/>
</dbReference>
<dbReference type="GO" id="GO:0003824">
    <property type="term" value="F:catalytic activity"/>
    <property type="evidence" value="ECO:0007669"/>
    <property type="project" value="InterPro"/>
</dbReference>
<protein>
    <recommendedName>
        <fullName evidence="7">Radical SAM core domain-containing protein</fullName>
    </recommendedName>
</protein>
<evidence type="ECO:0000256" key="6">
    <source>
        <dbReference type="ARBA" id="ARBA00023014"/>
    </source>
</evidence>
<evidence type="ECO:0000256" key="3">
    <source>
        <dbReference type="ARBA" id="ARBA00022691"/>
    </source>
</evidence>
<dbReference type="InterPro" id="IPR058240">
    <property type="entry name" value="rSAM_sf"/>
</dbReference>
<comment type="caution">
    <text evidence="8">The sequence shown here is derived from an EMBL/GenBank/DDBJ whole genome shotgun (WGS) entry which is preliminary data.</text>
</comment>
<dbReference type="InterPro" id="IPR017200">
    <property type="entry name" value="PqqE-like"/>
</dbReference>
<evidence type="ECO:0000256" key="4">
    <source>
        <dbReference type="ARBA" id="ARBA00022723"/>
    </source>
</evidence>
<organism evidence="8">
    <name type="scientific">marine sediment metagenome</name>
    <dbReference type="NCBI Taxonomy" id="412755"/>
    <lineage>
        <taxon>unclassified sequences</taxon>
        <taxon>metagenomes</taxon>
        <taxon>ecological metagenomes</taxon>
    </lineage>
</organism>
<comment type="cofactor">
    <cofactor evidence="1">
        <name>[4Fe-4S] cluster</name>
        <dbReference type="ChEBI" id="CHEBI:49883"/>
    </cofactor>
</comment>
<dbReference type="Pfam" id="PF13186">
    <property type="entry name" value="SPASM"/>
    <property type="match status" value="1"/>
</dbReference>
<name>A0A0F9J5P5_9ZZZZ</name>
<gene>
    <name evidence="8" type="ORF">LCGC14_1796580</name>
</gene>
<accession>A0A0F9J5P5</accession>
<evidence type="ECO:0000313" key="8">
    <source>
        <dbReference type="EMBL" id="KKM01226.1"/>
    </source>
</evidence>
<dbReference type="PANTHER" id="PTHR11228:SF7">
    <property type="entry name" value="PQQA PEPTIDE CYCLASE"/>
    <property type="match status" value="1"/>
</dbReference>
<dbReference type="SUPFAM" id="SSF102114">
    <property type="entry name" value="Radical SAM enzymes"/>
    <property type="match status" value="1"/>
</dbReference>
<dbReference type="EMBL" id="LAZR01017246">
    <property type="protein sequence ID" value="KKM01226.1"/>
    <property type="molecule type" value="Genomic_DNA"/>
</dbReference>
<keyword evidence="3" id="KW-0949">S-adenosyl-L-methionine</keyword>
<dbReference type="InterPro" id="IPR050377">
    <property type="entry name" value="Radical_SAM_PqqE_MftC-like"/>
</dbReference>
<evidence type="ECO:0000256" key="2">
    <source>
        <dbReference type="ARBA" id="ARBA00022485"/>
    </source>
</evidence>
<dbReference type="CDD" id="cd01335">
    <property type="entry name" value="Radical_SAM"/>
    <property type="match status" value="1"/>
</dbReference>
<keyword evidence="6" id="KW-0411">Iron-sulfur</keyword>
<sequence>MVKFVDLLLTRIKPNCAVWEITLKCNSRCIHCGSDAGLARSAELSTNEALRLVKDLKSCGYKGVALMGGEPLLRDDWYDIAKEVKNQKMQLSIITNGLNLDKYIQEVKELKTDCISLSLDGGKAETHDYLRGIRGSFDKTIKLIYLLRKEHLPVSVITSVSKINFKEINMIKKTLTDMNVAWQIQLAVPIGRFRKELVISREEYYTLALFIAINHKKYSYRRLPLIGAHCFGYFSRFIPNLGLNPWIGCQAGHSVLGIQSNGNIKGCLTLPDEFIEGNIRKESLNNILKRLKIKRYPLRNFCQQCDISDDCKGGCTGTSLAFKSFKNPYCLRAIENGFLNYNPMPINRRIDSTLSKLNNIFNL</sequence>
<dbReference type="SFLD" id="SFLDS00029">
    <property type="entry name" value="Radical_SAM"/>
    <property type="match status" value="1"/>
</dbReference>
<reference evidence="8" key="1">
    <citation type="journal article" date="2015" name="Nature">
        <title>Complex archaea that bridge the gap between prokaryotes and eukaryotes.</title>
        <authorList>
            <person name="Spang A."/>
            <person name="Saw J.H."/>
            <person name="Jorgensen S.L."/>
            <person name="Zaremba-Niedzwiedzka K."/>
            <person name="Martijn J."/>
            <person name="Lind A.E."/>
            <person name="van Eijk R."/>
            <person name="Schleper C."/>
            <person name="Guy L."/>
            <person name="Ettema T.J."/>
        </authorList>
    </citation>
    <scope>NUCLEOTIDE SEQUENCE</scope>
</reference>
<keyword evidence="4" id="KW-0479">Metal-binding</keyword>
<dbReference type="InterPro" id="IPR013785">
    <property type="entry name" value="Aldolase_TIM"/>
</dbReference>
<dbReference type="PROSITE" id="PS51918">
    <property type="entry name" value="RADICAL_SAM"/>
    <property type="match status" value="1"/>
</dbReference>
<dbReference type="Pfam" id="PF04055">
    <property type="entry name" value="Radical_SAM"/>
    <property type="match status" value="1"/>
</dbReference>